<dbReference type="PANTHER" id="PTHR48029:SF1">
    <property type="entry name" value="NUCLEOLAR PROTEIN 8"/>
    <property type="match status" value="1"/>
</dbReference>
<dbReference type="RefSeq" id="XP_018334313.1">
    <property type="nucleotide sequence ID" value="XM_018478811.2"/>
</dbReference>
<sequence>MNKFTETKTEMSNQDFRLFINNITGNINEDSLHKKLSQFGDISSIEIKLRKNIIGNQTPAFAYININSTPENIQKCFEDFSRQKFENSFIDISIAKESFMERLKHEREKKHNGNDQKTKSETETLQNETSLVPFKIPKACSVIKCISEKNNVNSHLNLSEQKRLHSVLQKKKEYHSQKLLLQNALSRIDLNPRSNVIFYEKEDCMASNKGNANEWEKKQKDKFQLFTENDDNETNSEWFEVKEHFEGIKGQKLLKLQSRYKNDPRFSMDTRFLENDISEARNFDEEESKKDISVIENDAEKERMVQMQILEQVLSKEIAPSTYASSSEGSSKILSGMFRYDPDHKDHLKYEITPVTEKYGRDKKKVDIETENFTEIEYKEKPQVSKEKFYKVTANLKEALFTGQQFSILNTFGDHYENRKDYNEQNAASVSKKKNKKEGMIISNLFAYDSSTDSEDEKKNENIFTEDTGSFKSQKLWAKSFFFQTDDYRLQDGLHFVKRLDVNDATDFVKSRRKIKEAVKAKMKNNQKKFSPFKKKLGETKRVKIKRALKK</sequence>
<dbReference type="STRING" id="224129.A0A1W4XPA3"/>
<dbReference type="PROSITE" id="PS50102">
    <property type="entry name" value="RRM"/>
    <property type="match status" value="1"/>
</dbReference>
<accession>A0A1W4XPA3</accession>
<feature type="domain" description="RRM" evidence="4">
    <location>
        <begin position="16"/>
        <end position="97"/>
    </location>
</feature>
<proteinExistence type="predicted"/>
<dbReference type="PANTHER" id="PTHR48029">
    <property type="entry name" value="NUCLEOLAR PROTEIN 8"/>
    <property type="match status" value="1"/>
</dbReference>
<dbReference type="Pfam" id="PF00076">
    <property type="entry name" value="RRM_1"/>
    <property type="match status" value="1"/>
</dbReference>
<dbReference type="OrthoDB" id="21643at2759"/>
<evidence type="ECO:0000256" key="3">
    <source>
        <dbReference type="SAM" id="MobiDB-lite"/>
    </source>
</evidence>
<dbReference type="InterPro" id="IPR000504">
    <property type="entry name" value="RRM_dom"/>
</dbReference>
<dbReference type="SUPFAM" id="SSF54928">
    <property type="entry name" value="RNA-binding domain, RBD"/>
    <property type="match status" value="1"/>
</dbReference>
<dbReference type="GO" id="GO:0003723">
    <property type="term" value="F:RNA binding"/>
    <property type="evidence" value="ECO:0007669"/>
    <property type="project" value="UniProtKB-UniRule"/>
</dbReference>
<dbReference type="SMART" id="SM00360">
    <property type="entry name" value="RRM"/>
    <property type="match status" value="1"/>
</dbReference>
<dbReference type="RefSeq" id="XP_018334312.1">
    <property type="nucleotide sequence ID" value="XM_018478810.1"/>
</dbReference>
<dbReference type="Proteomes" id="UP000192223">
    <property type="component" value="Unplaced"/>
</dbReference>
<dbReference type="Gene3D" id="3.30.70.330">
    <property type="match status" value="1"/>
</dbReference>
<evidence type="ECO:0000313" key="7">
    <source>
        <dbReference type="RefSeq" id="XP_018334313.1"/>
    </source>
</evidence>
<feature type="region of interest" description="Disordered" evidence="3">
    <location>
        <begin position="105"/>
        <end position="126"/>
    </location>
</feature>
<evidence type="ECO:0000313" key="6">
    <source>
        <dbReference type="RefSeq" id="XP_018334312.1"/>
    </source>
</evidence>
<keyword evidence="1 2" id="KW-0694">RNA-binding</keyword>
<evidence type="ECO:0000259" key="4">
    <source>
        <dbReference type="PROSITE" id="PS50102"/>
    </source>
</evidence>
<protein>
    <submittedName>
        <fullName evidence="6 7">Nucleolar protein 8 isoform X1</fullName>
    </submittedName>
</protein>
<dbReference type="AlphaFoldDB" id="A0A1W4XPA3"/>
<name>A0A1W4XPA3_AGRPL</name>
<reference evidence="6 7" key="1">
    <citation type="submission" date="2025-04" db="UniProtKB">
        <authorList>
            <consortium name="RefSeq"/>
        </authorList>
    </citation>
    <scope>IDENTIFICATION</scope>
    <source>
        <tissue evidence="6 7">Entire body</tissue>
    </source>
</reference>
<dbReference type="KEGG" id="apln:108743293"/>
<organism evidence="5 7">
    <name type="scientific">Agrilus planipennis</name>
    <name type="common">Emerald ash borer</name>
    <name type="synonym">Agrilus marcopoli</name>
    <dbReference type="NCBI Taxonomy" id="224129"/>
    <lineage>
        <taxon>Eukaryota</taxon>
        <taxon>Metazoa</taxon>
        <taxon>Ecdysozoa</taxon>
        <taxon>Arthropoda</taxon>
        <taxon>Hexapoda</taxon>
        <taxon>Insecta</taxon>
        <taxon>Pterygota</taxon>
        <taxon>Neoptera</taxon>
        <taxon>Endopterygota</taxon>
        <taxon>Coleoptera</taxon>
        <taxon>Polyphaga</taxon>
        <taxon>Elateriformia</taxon>
        <taxon>Buprestoidea</taxon>
        <taxon>Buprestidae</taxon>
        <taxon>Agrilinae</taxon>
        <taxon>Agrilus</taxon>
    </lineage>
</organism>
<evidence type="ECO:0000256" key="1">
    <source>
        <dbReference type="ARBA" id="ARBA00022884"/>
    </source>
</evidence>
<evidence type="ECO:0000256" key="2">
    <source>
        <dbReference type="PROSITE-ProRule" id="PRU00176"/>
    </source>
</evidence>
<gene>
    <name evidence="6 7" type="primary">LOC108743293</name>
</gene>
<dbReference type="GeneID" id="108743293"/>
<dbReference type="InterPro" id="IPR035979">
    <property type="entry name" value="RBD_domain_sf"/>
</dbReference>
<evidence type="ECO:0000313" key="5">
    <source>
        <dbReference type="Proteomes" id="UP000192223"/>
    </source>
</evidence>
<dbReference type="InterPro" id="IPR012677">
    <property type="entry name" value="Nucleotide-bd_a/b_plait_sf"/>
</dbReference>
<keyword evidence="5" id="KW-1185">Reference proteome</keyword>
<feature type="compositionally biased region" description="Basic and acidic residues" evidence="3">
    <location>
        <begin position="105"/>
        <end position="122"/>
    </location>
</feature>